<gene>
    <name evidence="10" type="ORF">AUEXF2481DRAFT_24483</name>
</gene>
<dbReference type="EMBL" id="KL584749">
    <property type="protein sequence ID" value="KER00129.1"/>
    <property type="molecule type" value="Genomic_DNA"/>
</dbReference>
<evidence type="ECO:0000256" key="7">
    <source>
        <dbReference type="ARBA" id="ARBA00023277"/>
    </source>
</evidence>
<organism evidence="10 11">
    <name type="scientific">Aureobasidium subglaciale (strain EXF-2481)</name>
    <name type="common">Aureobasidium pullulans var. subglaciale</name>
    <dbReference type="NCBI Taxonomy" id="1043005"/>
    <lineage>
        <taxon>Eukaryota</taxon>
        <taxon>Fungi</taxon>
        <taxon>Dikarya</taxon>
        <taxon>Ascomycota</taxon>
        <taxon>Pezizomycotina</taxon>
        <taxon>Dothideomycetes</taxon>
        <taxon>Dothideomycetidae</taxon>
        <taxon>Dothideales</taxon>
        <taxon>Saccotheciaceae</taxon>
        <taxon>Aureobasidium</taxon>
    </lineage>
</organism>
<comment type="subcellular location">
    <subcellularLocation>
        <location evidence="1">Secreted</location>
    </subcellularLocation>
</comment>
<keyword evidence="5" id="KW-0732">Signal</keyword>
<keyword evidence="8" id="KW-0624">Polysaccharide degradation</keyword>
<dbReference type="GO" id="GO:0030600">
    <property type="term" value="F:feruloyl esterase activity"/>
    <property type="evidence" value="ECO:0007669"/>
    <property type="project" value="UniProtKB-EC"/>
</dbReference>
<evidence type="ECO:0000256" key="9">
    <source>
        <dbReference type="ARBA" id="ARBA00034075"/>
    </source>
</evidence>
<evidence type="ECO:0000256" key="6">
    <source>
        <dbReference type="ARBA" id="ARBA00022801"/>
    </source>
</evidence>
<sequence length="641" mass="66496">MCTRSVIYRGAILHTFVLHLGGRARCPNFFLSLELQIVPQMTRMKVLTPFGNHNLPRVSSMTTNGSLDCWEDCRAARLKTNTLNFTTSGGAIRSYLLHVPTTYNIKTPAPVAFSYHGRGASPQEEQDISGMSNEAFNPSYLVVYPQGISLQWQGDPDAVGYDDVGFTLELLANLSSTLCIDSSRVYAAGKSNGGGFAANVLACDPQASRIFAAFAGASGAYYPGATDANCNGDVVPLTCNPGRYPIPLFTTHGDSDGVIPFQQLGAHYFVRGLGHTWPSIAAGSLFDATPLLLAFWNKWTLDTTPYNFANASVTTPTISSTTRVSSSATSTSSISAASLCPSANDQTVTDSNGNVYRVACSADNSIGSYSNAQASTSYLDCMTACDAAISAGCAGFTYVGGVNGQGSGTCYLKRSMGIYPAAGSNTISAVRLSGGSSVSNAPAASSSTSSTTSVGPGSLSAAPSASALSCPASNNQVYTHVANGAQFVIECGIDHSVGNMASTSVKNLEGCIAACATTTGCVDVSLSGSACHLKKSLGAVVNSGGILGARFVGFAPVTSTSSTSISTRFTLQLAQLSTPISMPWQMTVENLTCSCVVEDQQEVQLSPSPMSQTGQHVSKLAAATRAVLDSVTIKEPTLAMV</sequence>
<accession>A0A074YQX7</accession>
<keyword evidence="4" id="KW-0858">Xylan degradation</keyword>
<dbReference type="GO" id="GO:0045493">
    <property type="term" value="P:xylan catabolic process"/>
    <property type="evidence" value="ECO:0007669"/>
    <property type="project" value="UniProtKB-KW"/>
</dbReference>
<dbReference type="Gene3D" id="3.50.4.10">
    <property type="entry name" value="Hepatocyte Growth Factor"/>
    <property type="match status" value="1"/>
</dbReference>
<dbReference type="Gene3D" id="3.40.50.1820">
    <property type="entry name" value="alpha/beta hydrolase"/>
    <property type="match status" value="1"/>
</dbReference>
<comment type="catalytic activity">
    <reaction evidence="9">
        <text>feruloyl-polysaccharide + H2O = ferulate + polysaccharide.</text>
        <dbReference type="EC" id="3.1.1.73"/>
    </reaction>
</comment>
<evidence type="ECO:0000313" key="11">
    <source>
        <dbReference type="Proteomes" id="UP000030641"/>
    </source>
</evidence>
<name>A0A074YQX7_AURSE</name>
<dbReference type="InParanoid" id="A0A074YQX7"/>
<dbReference type="InterPro" id="IPR043595">
    <property type="entry name" value="FaeB/C/D"/>
</dbReference>
<evidence type="ECO:0000256" key="8">
    <source>
        <dbReference type="ARBA" id="ARBA00023326"/>
    </source>
</evidence>
<dbReference type="GO" id="GO:0005576">
    <property type="term" value="C:extracellular region"/>
    <property type="evidence" value="ECO:0007669"/>
    <property type="project" value="UniProtKB-SubCell"/>
</dbReference>
<evidence type="ECO:0000256" key="2">
    <source>
        <dbReference type="ARBA" id="ARBA00013091"/>
    </source>
</evidence>
<protein>
    <recommendedName>
        <fullName evidence="2">feruloyl esterase</fullName>
        <ecNumber evidence="2">3.1.1.73</ecNumber>
    </recommendedName>
</protein>
<evidence type="ECO:0000256" key="5">
    <source>
        <dbReference type="ARBA" id="ARBA00022729"/>
    </source>
</evidence>
<dbReference type="AlphaFoldDB" id="A0A074YQX7"/>
<evidence type="ECO:0000256" key="1">
    <source>
        <dbReference type="ARBA" id="ARBA00004613"/>
    </source>
</evidence>
<proteinExistence type="predicted"/>
<keyword evidence="3" id="KW-0964">Secreted</keyword>
<dbReference type="STRING" id="1043005.A0A074YQX7"/>
<keyword evidence="11" id="KW-1185">Reference proteome</keyword>
<reference evidence="10 11" key="1">
    <citation type="journal article" date="2014" name="BMC Genomics">
        <title>Genome sequencing of four Aureobasidium pullulans varieties: biotechnological potential, stress tolerance, and description of new species.</title>
        <authorList>
            <person name="Gostin Ar C."/>
            <person name="Ohm R.A."/>
            <person name="Kogej T."/>
            <person name="Sonjak S."/>
            <person name="Turk M."/>
            <person name="Zajc J."/>
            <person name="Zalar P."/>
            <person name="Grube M."/>
            <person name="Sun H."/>
            <person name="Han J."/>
            <person name="Sharma A."/>
            <person name="Chiniquy J."/>
            <person name="Ngan C.Y."/>
            <person name="Lipzen A."/>
            <person name="Barry K."/>
            <person name="Grigoriev I.V."/>
            <person name="Gunde-Cimerman N."/>
        </authorList>
    </citation>
    <scope>NUCLEOTIDE SEQUENCE [LARGE SCALE GENOMIC DNA]</scope>
    <source>
        <strain evidence="10 11">EXF-2481</strain>
    </source>
</reference>
<dbReference type="HOGENOM" id="CLU_426974_0_0_1"/>
<dbReference type="PANTHER" id="PTHR38050:SF2">
    <property type="entry name" value="FERULOYL ESTERASE C-RELATED"/>
    <property type="match status" value="1"/>
</dbReference>
<dbReference type="PANTHER" id="PTHR38050">
    <property type="match status" value="1"/>
</dbReference>
<dbReference type="GeneID" id="25362767"/>
<dbReference type="EC" id="3.1.1.73" evidence="2"/>
<dbReference type="OrthoDB" id="424610at2759"/>
<keyword evidence="6" id="KW-0378">Hydrolase</keyword>
<dbReference type="SUPFAM" id="SSF53474">
    <property type="entry name" value="alpha/beta-Hydrolases"/>
    <property type="match status" value="1"/>
</dbReference>
<evidence type="ECO:0000256" key="3">
    <source>
        <dbReference type="ARBA" id="ARBA00022525"/>
    </source>
</evidence>
<evidence type="ECO:0000256" key="4">
    <source>
        <dbReference type="ARBA" id="ARBA00022651"/>
    </source>
</evidence>
<dbReference type="RefSeq" id="XP_013348618.1">
    <property type="nucleotide sequence ID" value="XM_013493164.1"/>
</dbReference>
<dbReference type="InterPro" id="IPR029058">
    <property type="entry name" value="AB_hydrolase_fold"/>
</dbReference>
<dbReference type="Proteomes" id="UP000030641">
    <property type="component" value="Unassembled WGS sequence"/>
</dbReference>
<evidence type="ECO:0000313" key="10">
    <source>
        <dbReference type="EMBL" id="KER00129.1"/>
    </source>
</evidence>
<keyword evidence="7" id="KW-0119">Carbohydrate metabolism</keyword>